<dbReference type="PANTHER" id="PTHR40841:SF2">
    <property type="entry name" value="SIDEROPHORE-DEGRADING ESTERASE (EUROFUNG)"/>
    <property type="match status" value="1"/>
</dbReference>
<dbReference type="PANTHER" id="PTHR40841">
    <property type="entry name" value="SIDEROPHORE TRIACETYLFUSARININE C ESTERASE"/>
    <property type="match status" value="1"/>
</dbReference>
<dbReference type="AlphaFoldDB" id="A0A162AKW2"/>
<evidence type="ECO:0000256" key="3">
    <source>
        <dbReference type="SAM" id="SignalP"/>
    </source>
</evidence>
<reference evidence="4 5" key="1">
    <citation type="submission" date="2013-07" db="EMBL/GenBank/DDBJ databases">
        <title>Comparative Genomic and Metabolomic Analysis of Twelve Strains of Pseudoalteromonas luteoviolacea.</title>
        <authorList>
            <person name="Vynne N.G."/>
            <person name="Mansson M."/>
            <person name="Gram L."/>
        </authorList>
    </citation>
    <scope>NUCLEOTIDE SEQUENCE [LARGE SCALE GENOMIC DNA]</scope>
    <source>
        <strain evidence="4 5">H33</strain>
    </source>
</reference>
<proteinExistence type="inferred from homology"/>
<dbReference type="InterPro" id="IPR000801">
    <property type="entry name" value="Esterase-like"/>
</dbReference>
<evidence type="ECO:0000256" key="2">
    <source>
        <dbReference type="ARBA" id="ARBA00022801"/>
    </source>
</evidence>
<gene>
    <name evidence="4" type="ORF">N476_12365</name>
</gene>
<keyword evidence="2" id="KW-0378">Hydrolase</keyword>
<sequence length="275" mass="31440">MKNYLILLLAFIPFFSIQATEFEPYTMPNTQVVPIKNHHQHGQYELLIKLPDEYDKDPKRRFPVIYYTDAVWHIDFLTSATRFLMEDAILVGISWQKDIDKATKAEAVEYASRFRDYTAVSSKDKVRQSKYQFGQAKLHLAFIRDEVIPTVEKLYRTLPQQRTYFGYSLGGQFGVYALAAQPDTFNHYILGSPALGGSVDYLSELLSKQKQLKANVFISYGDQEARLKTHVDALLSKLNAHKQSHLSLTHEVMEGDHAQAVAMTVARGISWLSNL</sequence>
<dbReference type="PATRIC" id="fig|1365251.3.peg.1674"/>
<evidence type="ECO:0000313" key="5">
    <source>
        <dbReference type="Proteomes" id="UP000076503"/>
    </source>
</evidence>
<name>A0A162AKW2_9GAMM</name>
<dbReference type="SUPFAM" id="SSF53474">
    <property type="entry name" value="alpha/beta-Hydrolases"/>
    <property type="match status" value="1"/>
</dbReference>
<evidence type="ECO:0008006" key="6">
    <source>
        <dbReference type="Google" id="ProtNLM"/>
    </source>
</evidence>
<keyword evidence="3" id="KW-0732">Signal</keyword>
<feature type="chain" id="PRO_5007831270" description="Hydrolase" evidence="3">
    <location>
        <begin position="20"/>
        <end position="275"/>
    </location>
</feature>
<dbReference type="InterPro" id="IPR052558">
    <property type="entry name" value="Siderophore_Hydrolase_D"/>
</dbReference>
<dbReference type="Gene3D" id="3.40.50.1820">
    <property type="entry name" value="alpha/beta hydrolase"/>
    <property type="match status" value="1"/>
</dbReference>
<dbReference type="Pfam" id="PF00756">
    <property type="entry name" value="Esterase"/>
    <property type="match status" value="1"/>
</dbReference>
<evidence type="ECO:0000313" key="4">
    <source>
        <dbReference type="EMBL" id="KZN51615.1"/>
    </source>
</evidence>
<dbReference type="Proteomes" id="UP000076503">
    <property type="component" value="Unassembled WGS sequence"/>
</dbReference>
<protein>
    <recommendedName>
        <fullName evidence="6">Hydrolase</fullName>
    </recommendedName>
</protein>
<accession>A0A162AKW2</accession>
<organism evidence="4 5">
    <name type="scientific">Pseudoalteromonas luteoviolacea H33</name>
    <dbReference type="NCBI Taxonomy" id="1365251"/>
    <lineage>
        <taxon>Bacteria</taxon>
        <taxon>Pseudomonadati</taxon>
        <taxon>Pseudomonadota</taxon>
        <taxon>Gammaproteobacteria</taxon>
        <taxon>Alteromonadales</taxon>
        <taxon>Pseudoalteromonadaceae</taxon>
        <taxon>Pseudoalteromonas</taxon>
    </lineage>
</organism>
<dbReference type="EMBL" id="AUXZ01000067">
    <property type="protein sequence ID" value="KZN51615.1"/>
    <property type="molecule type" value="Genomic_DNA"/>
</dbReference>
<comment type="caution">
    <text evidence="4">The sequence shown here is derived from an EMBL/GenBank/DDBJ whole genome shotgun (WGS) entry which is preliminary data.</text>
</comment>
<feature type="signal peptide" evidence="3">
    <location>
        <begin position="1"/>
        <end position="19"/>
    </location>
</feature>
<dbReference type="InterPro" id="IPR029058">
    <property type="entry name" value="AB_hydrolase_fold"/>
</dbReference>
<dbReference type="GO" id="GO:0016788">
    <property type="term" value="F:hydrolase activity, acting on ester bonds"/>
    <property type="evidence" value="ECO:0007669"/>
    <property type="project" value="TreeGrafter"/>
</dbReference>
<evidence type="ECO:0000256" key="1">
    <source>
        <dbReference type="ARBA" id="ARBA00005622"/>
    </source>
</evidence>
<comment type="similarity">
    <text evidence="1">Belongs to the esterase D family.</text>
</comment>